<dbReference type="InterPro" id="IPR046349">
    <property type="entry name" value="C1-like_sf"/>
</dbReference>
<organism evidence="6 7">
    <name type="scientific">Deinandra increscens subsp. villosa</name>
    <dbReference type="NCBI Taxonomy" id="3103831"/>
    <lineage>
        <taxon>Eukaryota</taxon>
        <taxon>Viridiplantae</taxon>
        <taxon>Streptophyta</taxon>
        <taxon>Embryophyta</taxon>
        <taxon>Tracheophyta</taxon>
        <taxon>Spermatophyta</taxon>
        <taxon>Magnoliopsida</taxon>
        <taxon>eudicotyledons</taxon>
        <taxon>Gunneridae</taxon>
        <taxon>Pentapetalae</taxon>
        <taxon>asterids</taxon>
        <taxon>campanulids</taxon>
        <taxon>Asterales</taxon>
        <taxon>Asteraceae</taxon>
        <taxon>Asteroideae</taxon>
        <taxon>Heliantheae alliance</taxon>
        <taxon>Madieae</taxon>
        <taxon>Madiinae</taxon>
        <taxon>Deinandra</taxon>
    </lineage>
</organism>
<evidence type="ECO:0000256" key="4">
    <source>
        <dbReference type="ARBA" id="ARBA00022833"/>
    </source>
</evidence>
<keyword evidence="7" id="KW-1185">Reference proteome</keyword>
<dbReference type="SMART" id="SM00109">
    <property type="entry name" value="C1"/>
    <property type="match status" value="3"/>
</dbReference>
<dbReference type="PANTHER" id="PTHR32410:SF161">
    <property type="entry name" value="DC1, ZINC FINGER, RING_FYVE_PHD-TYPE-RELATED"/>
    <property type="match status" value="1"/>
</dbReference>
<proteinExistence type="predicted"/>
<feature type="domain" description="Phorbol-ester/DAG-type" evidence="5">
    <location>
        <begin position="184"/>
        <end position="245"/>
    </location>
</feature>
<dbReference type="Pfam" id="PF03107">
    <property type="entry name" value="C1_2"/>
    <property type="match status" value="4"/>
</dbReference>
<protein>
    <recommendedName>
        <fullName evidence="5">Phorbol-ester/DAG-type domain-containing protein</fullName>
    </recommendedName>
</protein>
<keyword evidence="1" id="KW-0479">Metal-binding</keyword>
<keyword evidence="2" id="KW-0677">Repeat</keyword>
<reference evidence="6 7" key="1">
    <citation type="submission" date="2024-04" db="EMBL/GenBank/DDBJ databases">
        <title>The reference genome of an endangered Asteraceae, Deinandra increscens subsp. villosa, native to the Central Coast of California.</title>
        <authorList>
            <person name="Guilliams M."/>
            <person name="Hasenstab-Lehman K."/>
            <person name="Meyer R."/>
            <person name="Mcevoy S."/>
        </authorList>
    </citation>
    <scope>NUCLEOTIDE SEQUENCE [LARGE SCALE GENOMIC DNA]</scope>
    <source>
        <tissue evidence="6">Leaf</tissue>
    </source>
</reference>
<dbReference type="InterPro" id="IPR002219">
    <property type="entry name" value="PKC_DAG/PE"/>
</dbReference>
<evidence type="ECO:0000256" key="2">
    <source>
        <dbReference type="ARBA" id="ARBA00022737"/>
    </source>
</evidence>
<dbReference type="SUPFAM" id="SSF57889">
    <property type="entry name" value="Cysteine-rich domain"/>
    <property type="match status" value="3"/>
</dbReference>
<dbReference type="AlphaFoldDB" id="A0AAP0CQQ9"/>
<evidence type="ECO:0000256" key="1">
    <source>
        <dbReference type="ARBA" id="ARBA00022723"/>
    </source>
</evidence>
<gene>
    <name evidence="6" type="ORF">SSX86_021145</name>
</gene>
<dbReference type="PANTHER" id="PTHR32410">
    <property type="entry name" value="CYSTEINE/HISTIDINE-RICH C1 DOMAIN FAMILY PROTEIN"/>
    <property type="match status" value="1"/>
</dbReference>
<dbReference type="Proteomes" id="UP001408789">
    <property type="component" value="Unassembled WGS sequence"/>
</dbReference>
<evidence type="ECO:0000313" key="6">
    <source>
        <dbReference type="EMBL" id="KAK9060441.1"/>
    </source>
</evidence>
<dbReference type="InterPro" id="IPR053192">
    <property type="entry name" value="Vacuole_Formation_Reg"/>
</dbReference>
<dbReference type="EMBL" id="JBCNJP010000020">
    <property type="protein sequence ID" value="KAK9060441.1"/>
    <property type="molecule type" value="Genomic_DNA"/>
</dbReference>
<sequence>MRLSDHYSHQHPLILVDTQYSHTTITVEDLCNGCVRPIKNLPYYKCTSSGCNFLLHAFCTRLPTELKFGHPYYPRHTLILVSKVARNSVGLFLCGSCDSPCNGFAYSCVDCDYIVDVRCAFMSSVITHKSHPNHTLTRFRTGNMGYCGICLLGFTYGDKTAYRCQYCDFHLHTECAVLLPETIKHKYDKHSMTLTYGPVEDHGGDYFCEVCEEELNPYISFYHCHKCAQSIHVACAPEIISPPQCKPFFGGGYTGDITYDYVNIKGGIIYKIEDHSHPLSIFKGTGDDGRCSKQYCNRRLKGNLILKCLECKFAIDINCLK</sequence>
<comment type="caution">
    <text evidence="6">The sequence shown here is derived from an EMBL/GenBank/DDBJ whole genome shotgun (WGS) entry which is preliminary data.</text>
</comment>
<name>A0AAP0CQQ9_9ASTR</name>
<evidence type="ECO:0000256" key="3">
    <source>
        <dbReference type="ARBA" id="ARBA00022771"/>
    </source>
</evidence>
<evidence type="ECO:0000313" key="7">
    <source>
        <dbReference type="Proteomes" id="UP001408789"/>
    </source>
</evidence>
<dbReference type="GO" id="GO:0008270">
    <property type="term" value="F:zinc ion binding"/>
    <property type="evidence" value="ECO:0007669"/>
    <property type="project" value="UniProtKB-KW"/>
</dbReference>
<evidence type="ECO:0000259" key="5">
    <source>
        <dbReference type="PROSITE" id="PS50081"/>
    </source>
</evidence>
<dbReference type="InterPro" id="IPR004146">
    <property type="entry name" value="DC1"/>
</dbReference>
<feature type="domain" description="Phorbol-ester/DAG-type" evidence="5">
    <location>
        <begin position="133"/>
        <end position="183"/>
    </location>
</feature>
<accession>A0AAP0CQQ9</accession>
<keyword evidence="4" id="KW-0862">Zinc</keyword>
<dbReference type="PROSITE" id="PS50081">
    <property type="entry name" value="ZF_DAG_PE_2"/>
    <property type="match status" value="2"/>
</dbReference>
<keyword evidence="3" id="KW-0863">Zinc-finger</keyword>
<dbReference type="SMART" id="SM00249">
    <property type="entry name" value="PHD"/>
    <property type="match status" value="2"/>
</dbReference>
<dbReference type="InterPro" id="IPR001965">
    <property type="entry name" value="Znf_PHD"/>
</dbReference>